<keyword evidence="8 15" id="KW-1133">Transmembrane helix</keyword>
<dbReference type="InterPro" id="IPR001128">
    <property type="entry name" value="Cyt_P450"/>
</dbReference>
<dbReference type="FunFam" id="1.10.630.10:FF:000063">
    <property type="entry name" value="Cytochrome P450 monooxygenase"/>
    <property type="match status" value="1"/>
</dbReference>
<comment type="subcellular location">
    <subcellularLocation>
        <location evidence="2">Membrane</location>
    </subcellularLocation>
</comment>
<dbReference type="CDD" id="cd11061">
    <property type="entry name" value="CYP67-like"/>
    <property type="match status" value="1"/>
</dbReference>
<feature type="transmembrane region" description="Helical" evidence="15">
    <location>
        <begin position="6"/>
        <end position="26"/>
    </location>
</feature>
<evidence type="ECO:0000256" key="13">
    <source>
        <dbReference type="PIRSR" id="PIRSR602401-1"/>
    </source>
</evidence>
<evidence type="ECO:0000256" key="4">
    <source>
        <dbReference type="ARBA" id="ARBA00010617"/>
    </source>
</evidence>
<dbReference type="OrthoDB" id="1470350at2759"/>
<dbReference type="Pfam" id="PF00067">
    <property type="entry name" value="p450"/>
    <property type="match status" value="1"/>
</dbReference>
<dbReference type="PROSITE" id="PS00086">
    <property type="entry name" value="CYTOCHROME_P450"/>
    <property type="match status" value="1"/>
</dbReference>
<dbReference type="STRING" id="40998.A0A2P7YED9"/>
<dbReference type="GO" id="GO:0004497">
    <property type="term" value="F:monooxygenase activity"/>
    <property type="evidence" value="ECO:0007669"/>
    <property type="project" value="UniProtKB-KW"/>
</dbReference>
<comment type="cofactor">
    <cofactor evidence="1 13">
        <name>heme</name>
        <dbReference type="ChEBI" id="CHEBI:30413"/>
    </cofactor>
</comment>
<evidence type="ECO:0000256" key="11">
    <source>
        <dbReference type="ARBA" id="ARBA00023033"/>
    </source>
</evidence>
<dbReference type="Proteomes" id="UP000243723">
    <property type="component" value="Unassembled WGS sequence"/>
</dbReference>
<evidence type="ECO:0000256" key="14">
    <source>
        <dbReference type="RuleBase" id="RU000461"/>
    </source>
</evidence>
<evidence type="ECO:0000256" key="9">
    <source>
        <dbReference type="ARBA" id="ARBA00023002"/>
    </source>
</evidence>
<keyword evidence="17" id="KW-1185">Reference proteome</keyword>
<dbReference type="PRINTS" id="PR00385">
    <property type="entry name" value="P450"/>
</dbReference>
<dbReference type="GO" id="GO:0016705">
    <property type="term" value="F:oxidoreductase activity, acting on paired donors, with incorporation or reduction of molecular oxygen"/>
    <property type="evidence" value="ECO:0007669"/>
    <property type="project" value="InterPro"/>
</dbReference>
<keyword evidence="7 13" id="KW-0479">Metal-binding</keyword>
<keyword evidence="12 15" id="KW-0472">Membrane</keyword>
<keyword evidence="9 14" id="KW-0560">Oxidoreductase</keyword>
<evidence type="ECO:0000256" key="8">
    <source>
        <dbReference type="ARBA" id="ARBA00022989"/>
    </source>
</evidence>
<evidence type="ECO:0000256" key="5">
    <source>
        <dbReference type="ARBA" id="ARBA00022617"/>
    </source>
</evidence>
<comment type="caution">
    <text evidence="16">The sequence shown here is derived from an EMBL/GenBank/DDBJ whole genome shotgun (WGS) entry which is preliminary data.</text>
</comment>
<protein>
    <submittedName>
        <fullName evidence="16">Isotrichodermin C-15 hydroxylase</fullName>
    </submittedName>
</protein>
<reference evidence="16 17" key="1">
    <citation type="submission" date="2017-05" db="EMBL/GenBank/DDBJ databases">
        <title>Draft genome sequence of Elsinoe australis.</title>
        <authorList>
            <person name="Cheng Q."/>
        </authorList>
    </citation>
    <scope>NUCLEOTIDE SEQUENCE [LARGE SCALE GENOMIC DNA]</scope>
    <source>
        <strain evidence="16 17">NL1</strain>
    </source>
</reference>
<dbReference type="GO" id="GO:1902181">
    <property type="term" value="P:verruculogen biosynthetic process"/>
    <property type="evidence" value="ECO:0007669"/>
    <property type="project" value="UniProtKB-ARBA"/>
</dbReference>
<evidence type="ECO:0000256" key="15">
    <source>
        <dbReference type="SAM" id="Phobius"/>
    </source>
</evidence>
<comment type="pathway">
    <text evidence="3">Mycotoxin biosynthesis.</text>
</comment>
<evidence type="ECO:0000256" key="7">
    <source>
        <dbReference type="ARBA" id="ARBA00022723"/>
    </source>
</evidence>
<evidence type="ECO:0000256" key="12">
    <source>
        <dbReference type="ARBA" id="ARBA00023136"/>
    </source>
</evidence>
<organism evidence="16 17">
    <name type="scientific">Elsinoe australis</name>
    <dbReference type="NCBI Taxonomy" id="40998"/>
    <lineage>
        <taxon>Eukaryota</taxon>
        <taxon>Fungi</taxon>
        <taxon>Dikarya</taxon>
        <taxon>Ascomycota</taxon>
        <taxon>Pezizomycotina</taxon>
        <taxon>Dothideomycetes</taxon>
        <taxon>Dothideomycetidae</taxon>
        <taxon>Myriangiales</taxon>
        <taxon>Elsinoaceae</taxon>
        <taxon>Elsinoe</taxon>
    </lineage>
</organism>
<gene>
    <name evidence="16" type="ORF">B9Z65_8661</name>
</gene>
<accession>A0A2P7YED9</accession>
<evidence type="ECO:0000313" key="16">
    <source>
        <dbReference type="EMBL" id="PSK34335.1"/>
    </source>
</evidence>
<dbReference type="GO" id="GO:0020037">
    <property type="term" value="F:heme binding"/>
    <property type="evidence" value="ECO:0007669"/>
    <property type="project" value="InterPro"/>
</dbReference>
<evidence type="ECO:0000313" key="17">
    <source>
        <dbReference type="Proteomes" id="UP000243723"/>
    </source>
</evidence>
<sequence>MALLELPFFKGAVVLATLPFFGILIYRIFLHPLAKYPGPVLAKITDLWAVWHAWNGNLAQELTRLHNKHGEFVRFGPNRISGDTVEALENVYGFKANTRKSQWYYTFAVDPARPSTHTIIDRAQHARKRRVVAQGLSTKSTAALEEHVIESVDLLSKALASSSKKLEYNDGWTDSKDMAEWASYLTTDVMGSMVFSKRFGLLETTENRWLKDAVPIASRNKYACGFMPWIIKSGFDTMIMPKLAGLRIKLKAFSIAQLQNRFARKDDESLHDIFHFILKAKDPETGEGFGMHELGSEANLMIAAGGDTTSTAIASTFFFLTKAGNENVLQKLTEEIRSKFSSLEEIRPGAVLTSCTYLRACVDESMRISPPVPSPLMREALAGGVTINGNTFPAGTDLAVPSYAIHRNPKYYREPLRFDPGRWLPTKAGEKDQALQLAQSAFCPFSVGPRNCVGRSVGYLEMSTTVARVLYAMDLRREPGSTVGEETDGTYKLIDGFVAEKVGPFVQFRPRQDAKV</sequence>
<dbReference type="PANTHER" id="PTHR24305">
    <property type="entry name" value="CYTOCHROME P450"/>
    <property type="match status" value="1"/>
</dbReference>
<keyword evidence="11 14" id="KW-0503">Monooxygenase</keyword>
<dbReference type="EMBL" id="NHZQ01000447">
    <property type="protein sequence ID" value="PSK34335.1"/>
    <property type="molecule type" value="Genomic_DNA"/>
</dbReference>
<name>A0A2P7YED9_9PEZI</name>
<dbReference type="InterPro" id="IPR036396">
    <property type="entry name" value="Cyt_P450_sf"/>
</dbReference>
<comment type="similarity">
    <text evidence="4 14">Belongs to the cytochrome P450 family.</text>
</comment>
<dbReference type="GO" id="GO:0016020">
    <property type="term" value="C:membrane"/>
    <property type="evidence" value="ECO:0007669"/>
    <property type="project" value="UniProtKB-SubCell"/>
</dbReference>
<dbReference type="InterPro" id="IPR017972">
    <property type="entry name" value="Cyt_P450_CS"/>
</dbReference>
<evidence type="ECO:0000256" key="2">
    <source>
        <dbReference type="ARBA" id="ARBA00004370"/>
    </source>
</evidence>
<dbReference type="PANTHER" id="PTHR24305:SF237">
    <property type="entry name" value="CYTOCHROME P450 MONOOXYGENASE ATNE-RELATED"/>
    <property type="match status" value="1"/>
</dbReference>
<evidence type="ECO:0000256" key="10">
    <source>
        <dbReference type="ARBA" id="ARBA00023004"/>
    </source>
</evidence>
<dbReference type="AlphaFoldDB" id="A0A2P7YED9"/>
<dbReference type="Gene3D" id="1.10.630.10">
    <property type="entry name" value="Cytochrome P450"/>
    <property type="match status" value="1"/>
</dbReference>
<dbReference type="SUPFAM" id="SSF48264">
    <property type="entry name" value="Cytochrome P450"/>
    <property type="match status" value="1"/>
</dbReference>
<keyword evidence="5 13" id="KW-0349">Heme</keyword>
<dbReference type="GO" id="GO:0005506">
    <property type="term" value="F:iron ion binding"/>
    <property type="evidence" value="ECO:0007669"/>
    <property type="project" value="InterPro"/>
</dbReference>
<feature type="binding site" description="axial binding residue" evidence="13">
    <location>
        <position position="452"/>
    </location>
    <ligand>
        <name>heme</name>
        <dbReference type="ChEBI" id="CHEBI:30413"/>
    </ligand>
    <ligandPart>
        <name>Fe</name>
        <dbReference type="ChEBI" id="CHEBI:18248"/>
    </ligandPart>
</feature>
<evidence type="ECO:0000256" key="1">
    <source>
        <dbReference type="ARBA" id="ARBA00001971"/>
    </source>
</evidence>
<evidence type="ECO:0000256" key="3">
    <source>
        <dbReference type="ARBA" id="ARBA00004685"/>
    </source>
</evidence>
<evidence type="ECO:0000256" key="6">
    <source>
        <dbReference type="ARBA" id="ARBA00022692"/>
    </source>
</evidence>
<dbReference type="PRINTS" id="PR00463">
    <property type="entry name" value="EP450I"/>
</dbReference>
<keyword evidence="6 15" id="KW-0812">Transmembrane</keyword>
<dbReference type="InterPro" id="IPR050121">
    <property type="entry name" value="Cytochrome_P450_monoxygenase"/>
</dbReference>
<dbReference type="InterPro" id="IPR002401">
    <property type="entry name" value="Cyt_P450_E_grp-I"/>
</dbReference>
<proteinExistence type="inferred from homology"/>
<keyword evidence="10 13" id="KW-0408">Iron</keyword>